<dbReference type="AlphaFoldDB" id="A0AAD3HQ21"/>
<feature type="non-terminal residue" evidence="3">
    <location>
        <position position="1"/>
    </location>
</feature>
<name>A0AAD3HQ21_9CHLO</name>
<evidence type="ECO:0000259" key="2">
    <source>
        <dbReference type="Pfam" id="PF13872"/>
    </source>
</evidence>
<keyword evidence="4" id="KW-1185">Reference proteome</keyword>
<feature type="domain" description="Strawberry notch AAA" evidence="2">
    <location>
        <begin position="160"/>
        <end position="314"/>
    </location>
</feature>
<evidence type="ECO:0000256" key="1">
    <source>
        <dbReference type="SAM" id="MobiDB-lite"/>
    </source>
</evidence>
<sequence length="326" mass="35345">MEGAQQGGQQQGGRPAAIDATTLFVAAYRGYMQAGFDEATARRSAAQILTARLVAQGISPADINRLIAALLIQRGGAAAGAAAAAAAANPQQQQQLQEQYERYRREHELRERRAREREREQQQHREAAQAHDEGGADAEEDAAVDIYEQYKPSKVSEGPPHPDPIVETASLASVAPPDITYKHHLQENLSRGELSNAQLETVLYAFQRFEKRLPDGSRAGFFLGDGAGVGKGRQIASVIREYWATGGRKVLWVSTSNDLRYDARRDLGDLGVAEGEIPVYPPRKDNVPAGPLDRAYPNGGVLFITYSLLVSKGSYRPPARNSAGGG</sequence>
<feature type="compositionally biased region" description="Basic and acidic residues" evidence="1">
    <location>
        <begin position="107"/>
        <end position="134"/>
    </location>
</feature>
<feature type="region of interest" description="Disordered" evidence="1">
    <location>
        <begin position="107"/>
        <end position="138"/>
    </location>
</feature>
<accession>A0AAD3HQ21</accession>
<proteinExistence type="predicted"/>
<evidence type="ECO:0000313" key="4">
    <source>
        <dbReference type="Proteomes" id="UP001054857"/>
    </source>
</evidence>
<dbReference type="GO" id="GO:0031490">
    <property type="term" value="F:chromatin DNA binding"/>
    <property type="evidence" value="ECO:0007669"/>
    <property type="project" value="TreeGrafter"/>
</dbReference>
<dbReference type="Proteomes" id="UP001054857">
    <property type="component" value="Unassembled WGS sequence"/>
</dbReference>
<dbReference type="GO" id="GO:0005634">
    <property type="term" value="C:nucleus"/>
    <property type="evidence" value="ECO:0007669"/>
    <property type="project" value="TreeGrafter"/>
</dbReference>
<reference evidence="3 4" key="1">
    <citation type="journal article" date="2021" name="Sci. Rep.">
        <title>Genome sequencing of the multicellular alga Astrephomene provides insights into convergent evolution of germ-soma differentiation.</title>
        <authorList>
            <person name="Yamashita S."/>
            <person name="Yamamoto K."/>
            <person name="Matsuzaki R."/>
            <person name="Suzuki S."/>
            <person name="Yamaguchi H."/>
            <person name="Hirooka S."/>
            <person name="Minakuchi Y."/>
            <person name="Miyagishima S."/>
            <person name="Kawachi M."/>
            <person name="Toyoda A."/>
            <person name="Nozaki H."/>
        </authorList>
    </citation>
    <scope>NUCLEOTIDE SEQUENCE [LARGE SCALE GENOMIC DNA]</scope>
    <source>
        <strain evidence="3 4">NIES-4017</strain>
    </source>
</reference>
<dbReference type="Pfam" id="PF13872">
    <property type="entry name" value="AAA_34"/>
    <property type="match status" value="1"/>
</dbReference>
<dbReference type="GO" id="GO:0042393">
    <property type="term" value="F:histone binding"/>
    <property type="evidence" value="ECO:0007669"/>
    <property type="project" value="TreeGrafter"/>
</dbReference>
<dbReference type="GO" id="GO:0006355">
    <property type="term" value="P:regulation of DNA-templated transcription"/>
    <property type="evidence" value="ECO:0007669"/>
    <property type="project" value="InterPro"/>
</dbReference>
<dbReference type="SUPFAM" id="SSF52540">
    <property type="entry name" value="P-loop containing nucleoside triphosphate hydrolases"/>
    <property type="match status" value="1"/>
</dbReference>
<dbReference type="EMBL" id="BMAR01000025">
    <property type="protein sequence ID" value="GFR48741.1"/>
    <property type="molecule type" value="Genomic_DNA"/>
</dbReference>
<organism evidence="3 4">
    <name type="scientific">Astrephomene gubernaculifera</name>
    <dbReference type="NCBI Taxonomy" id="47775"/>
    <lineage>
        <taxon>Eukaryota</taxon>
        <taxon>Viridiplantae</taxon>
        <taxon>Chlorophyta</taxon>
        <taxon>core chlorophytes</taxon>
        <taxon>Chlorophyceae</taxon>
        <taxon>CS clade</taxon>
        <taxon>Chlamydomonadales</taxon>
        <taxon>Astrephomenaceae</taxon>
        <taxon>Astrephomene</taxon>
    </lineage>
</organism>
<gene>
    <name evidence="3" type="ORF">Agub_g10699</name>
</gene>
<dbReference type="PANTHER" id="PTHR12706:SF30">
    <property type="entry name" value="PROTEIN STRAWBERRY NOTCH-RELATED"/>
    <property type="match status" value="1"/>
</dbReference>
<dbReference type="InterPro" id="IPR026741">
    <property type="entry name" value="SNO"/>
</dbReference>
<dbReference type="InterPro" id="IPR027417">
    <property type="entry name" value="P-loop_NTPase"/>
</dbReference>
<evidence type="ECO:0000313" key="3">
    <source>
        <dbReference type="EMBL" id="GFR48741.1"/>
    </source>
</evidence>
<protein>
    <recommendedName>
        <fullName evidence="2">Strawberry notch AAA domain-containing protein</fullName>
    </recommendedName>
</protein>
<dbReference type="InterPro" id="IPR039187">
    <property type="entry name" value="SNO_AAA"/>
</dbReference>
<comment type="caution">
    <text evidence="3">The sequence shown here is derived from an EMBL/GenBank/DDBJ whole genome shotgun (WGS) entry which is preliminary data.</text>
</comment>
<dbReference type="PANTHER" id="PTHR12706">
    <property type="entry name" value="STRAWBERRY NOTCH-RELATED"/>
    <property type="match status" value="1"/>
</dbReference>